<proteinExistence type="predicted"/>
<keyword evidence="2 4" id="KW-0238">DNA-binding</keyword>
<name>A0ABP8PPH2_9MICO</name>
<feature type="domain" description="HTH tetR-type" evidence="5">
    <location>
        <begin position="16"/>
        <end position="76"/>
    </location>
</feature>
<dbReference type="InterPro" id="IPR050109">
    <property type="entry name" value="HTH-type_TetR-like_transc_reg"/>
</dbReference>
<feature type="DNA-binding region" description="H-T-H motif" evidence="4">
    <location>
        <begin position="39"/>
        <end position="58"/>
    </location>
</feature>
<dbReference type="PRINTS" id="PR00455">
    <property type="entry name" value="HTHTETR"/>
</dbReference>
<dbReference type="PANTHER" id="PTHR30055:SF234">
    <property type="entry name" value="HTH-TYPE TRANSCRIPTIONAL REGULATOR BETI"/>
    <property type="match status" value="1"/>
</dbReference>
<dbReference type="EMBL" id="BAABGP010000021">
    <property type="protein sequence ID" value="GAA4489280.1"/>
    <property type="molecule type" value="Genomic_DNA"/>
</dbReference>
<evidence type="ECO:0000256" key="1">
    <source>
        <dbReference type="ARBA" id="ARBA00023015"/>
    </source>
</evidence>
<evidence type="ECO:0000256" key="3">
    <source>
        <dbReference type="ARBA" id="ARBA00023163"/>
    </source>
</evidence>
<evidence type="ECO:0000313" key="7">
    <source>
        <dbReference type="Proteomes" id="UP001500731"/>
    </source>
</evidence>
<evidence type="ECO:0000259" key="5">
    <source>
        <dbReference type="PROSITE" id="PS50977"/>
    </source>
</evidence>
<keyword evidence="7" id="KW-1185">Reference proteome</keyword>
<evidence type="ECO:0000256" key="2">
    <source>
        <dbReference type="ARBA" id="ARBA00023125"/>
    </source>
</evidence>
<dbReference type="Proteomes" id="UP001500731">
    <property type="component" value="Unassembled WGS sequence"/>
</dbReference>
<accession>A0ABP8PPH2</accession>
<dbReference type="RefSeq" id="WP_345188208.1">
    <property type="nucleotide sequence ID" value="NZ_BAABGP010000021.1"/>
</dbReference>
<dbReference type="PROSITE" id="PS50977">
    <property type="entry name" value="HTH_TETR_2"/>
    <property type="match status" value="1"/>
</dbReference>
<evidence type="ECO:0000313" key="6">
    <source>
        <dbReference type="EMBL" id="GAA4489280.1"/>
    </source>
</evidence>
<dbReference type="PANTHER" id="PTHR30055">
    <property type="entry name" value="HTH-TYPE TRANSCRIPTIONAL REGULATOR RUTR"/>
    <property type="match status" value="1"/>
</dbReference>
<dbReference type="Pfam" id="PF00440">
    <property type="entry name" value="TetR_N"/>
    <property type="match status" value="1"/>
</dbReference>
<dbReference type="SUPFAM" id="SSF46689">
    <property type="entry name" value="Homeodomain-like"/>
    <property type="match status" value="1"/>
</dbReference>
<sequence>MKSRPAPQGRRERAKEDKRRRIMDAAHALFAEHGVGGVTMQQIADRADVAIGTLYLYASTKAELLILVQNQKFADAIDDGLAAADAAARWGADTVGVVLAMIEPVVACIREQPENGRTYLHELVFGDPAEPHRRDGLTLSLRLEAGITDILAADPAIDDADAATLARVVTSIIHVTTAATVHLHENLPGILDQIRQQVTAVLPHVQSRDDGGSPAVSSGCSTM</sequence>
<gene>
    <name evidence="6" type="ORF">GCM10023171_30010</name>
</gene>
<keyword evidence="1" id="KW-0805">Transcription regulation</keyword>
<dbReference type="Gene3D" id="1.10.357.10">
    <property type="entry name" value="Tetracycline Repressor, domain 2"/>
    <property type="match status" value="1"/>
</dbReference>
<dbReference type="InterPro" id="IPR009057">
    <property type="entry name" value="Homeodomain-like_sf"/>
</dbReference>
<evidence type="ECO:0000256" key="4">
    <source>
        <dbReference type="PROSITE-ProRule" id="PRU00335"/>
    </source>
</evidence>
<dbReference type="InterPro" id="IPR001647">
    <property type="entry name" value="HTH_TetR"/>
</dbReference>
<comment type="caution">
    <text evidence="6">The sequence shown here is derived from an EMBL/GenBank/DDBJ whole genome shotgun (WGS) entry which is preliminary data.</text>
</comment>
<organism evidence="6 7">
    <name type="scientific">Microbacterium panaciterrae</name>
    <dbReference type="NCBI Taxonomy" id="985759"/>
    <lineage>
        <taxon>Bacteria</taxon>
        <taxon>Bacillati</taxon>
        <taxon>Actinomycetota</taxon>
        <taxon>Actinomycetes</taxon>
        <taxon>Micrococcales</taxon>
        <taxon>Microbacteriaceae</taxon>
        <taxon>Microbacterium</taxon>
    </lineage>
</organism>
<reference evidence="7" key="1">
    <citation type="journal article" date="2019" name="Int. J. Syst. Evol. Microbiol.">
        <title>The Global Catalogue of Microorganisms (GCM) 10K type strain sequencing project: providing services to taxonomists for standard genome sequencing and annotation.</title>
        <authorList>
            <consortium name="The Broad Institute Genomics Platform"/>
            <consortium name="The Broad Institute Genome Sequencing Center for Infectious Disease"/>
            <person name="Wu L."/>
            <person name="Ma J."/>
        </authorList>
    </citation>
    <scope>NUCLEOTIDE SEQUENCE [LARGE SCALE GENOMIC DNA]</scope>
    <source>
        <strain evidence="7">JCM 17839</strain>
    </source>
</reference>
<keyword evidence="3" id="KW-0804">Transcription</keyword>
<protein>
    <recommendedName>
        <fullName evidence="5">HTH tetR-type domain-containing protein</fullName>
    </recommendedName>
</protein>